<keyword evidence="2" id="KW-1185">Reference proteome</keyword>
<proteinExistence type="predicted"/>
<evidence type="ECO:0000313" key="1">
    <source>
        <dbReference type="EMBL" id="GAP63380.1"/>
    </source>
</evidence>
<organism evidence="1 2">
    <name type="scientific">Ardenticatena maritima</name>
    <dbReference type="NCBI Taxonomy" id="872965"/>
    <lineage>
        <taxon>Bacteria</taxon>
        <taxon>Bacillati</taxon>
        <taxon>Chloroflexota</taxon>
        <taxon>Ardenticatenia</taxon>
        <taxon>Ardenticatenales</taxon>
        <taxon>Ardenticatenaceae</taxon>
        <taxon>Ardenticatena</taxon>
    </lineage>
</organism>
<sequence>MACRLCYTLPRGGTKVFCALLAQAYGQCYFAYVLLVYPKEFS</sequence>
<protein>
    <submittedName>
        <fullName evidence="1">Uncharacterized protein</fullName>
    </submittedName>
</protein>
<gene>
    <name evidence="1" type="ORF">ARMA_1802</name>
</gene>
<reference evidence="1 2" key="1">
    <citation type="journal article" date="2015" name="Genome Announc.">
        <title>Draft Genome Sequence of a Heterotrophic Facultative Anaerobic Thermophilic Bacterium, Ardenticatena maritima Strain 110ST.</title>
        <authorList>
            <person name="Kawaichi S."/>
            <person name="Yoshida T."/>
            <person name="Sako Y."/>
            <person name="Nakamura R."/>
        </authorList>
    </citation>
    <scope>NUCLEOTIDE SEQUENCE [LARGE SCALE GENOMIC DNA]</scope>
    <source>
        <strain evidence="1 2">110S</strain>
    </source>
</reference>
<dbReference type="Proteomes" id="UP000037784">
    <property type="component" value="Unassembled WGS sequence"/>
</dbReference>
<name>A0A0M9UCZ8_9CHLR</name>
<reference evidence="2" key="2">
    <citation type="submission" date="2015-08" db="EMBL/GenBank/DDBJ databases">
        <title>Draft Genome Sequence of a Heterotrophic Facultative Anaerobic Bacterium Ardenticatena maritima Strain 110S.</title>
        <authorList>
            <person name="Kawaichi S."/>
            <person name="Yoshida T."/>
            <person name="Sako Y."/>
            <person name="Nakamura R."/>
        </authorList>
    </citation>
    <scope>NUCLEOTIDE SEQUENCE [LARGE SCALE GENOMIC DNA]</scope>
    <source>
        <strain evidence="2">110S</strain>
    </source>
</reference>
<dbReference type="InParanoid" id="A0A0M9UCZ8"/>
<comment type="caution">
    <text evidence="1">The sequence shown here is derived from an EMBL/GenBank/DDBJ whole genome shotgun (WGS) entry which is preliminary data.</text>
</comment>
<accession>A0A0M9UCZ8</accession>
<dbReference type="AlphaFoldDB" id="A0A0M9UCZ8"/>
<dbReference type="EMBL" id="BBZA01000138">
    <property type="protein sequence ID" value="GAP63380.1"/>
    <property type="molecule type" value="Genomic_DNA"/>
</dbReference>
<evidence type="ECO:0000313" key="2">
    <source>
        <dbReference type="Proteomes" id="UP000037784"/>
    </source>
</evidence>